<reference evidence="3" key="1">
    <citation type="journal article" date="2012" name="Science">
        <title>Fermentation, hydrogen, and sulfur metabolism in multiple uncultivated bacterial phyla.</title>
        <authorList>
            <person name="Wrighton K.C."/>
            <person name="Thomas B.C."/>
            <person name="Sharon I."/>
            <person name="Miller C.S."/>
            <person name="Castelle C.J."/>
            <person name="VerBerkmoes N.C."/>
            <person name="Wilkins M.J."/>
            <person name="Hettich R.L."/>
            <person name="Lipton M.S."/>
            <person name="Williams K.H."/>
            <person name="Long P.E."/>
            <person name="Banfield J.F."/>
        </authorList>
    </citation>
    <scope>NUCLEOTIDE SEQUENCE [LARGE SCALE GENOMIC DNA]</scope>
</reference>
<evidence type="ECO:0000256" key="1">
    <source>
        <dbReference type="ARBA" id="ARBA00022729"/>
    </source>
</evidence>
<dbReference type="AlphaFoldDB" id="K2GXP1"/>
<evidence type="ECO:0000313" key="3">
    <source>
        <dbReference type="EMBL" id="EKE28180.1"/>
    </source>
</evidence>
<dbReference type="InterPro" id="IPR032812">
    <property type="entry name" value="SbsA_Ig"/>
</dbReference>
<dbReference type="InterPro" id="IPR014755">
    <property type="entry name" value="Cu-Rt/internalin_Ig-like"/>
</dbReference>
<gene>
    <name evidence="3" type="ORF">ACD_3C00086G0024</name>
</gene>
<dbReference type="Gene3D" id="2.60.40.1220">
    <property type="match status" value="1"/>
</dbReference>
<evidence type="ECO:0000259" key="2">
    <source>
        <dbReference type="Pfam" id="PF13205"/>
    </source>
</evidence>
<feature type="domain" description="SbsA Ig-like" evidence="2">
    <location>
        <begin position="159"/>
        <end position="260"/>
    </location>
</feature>
<proteinExistence type="predicted"/>
<dbReference type="Pfam" id="PF13205">
    <property type="entry name" value="Big_5"/>
    <property type="match status" value="1"/>
</dbReference>
<protein>
    <recommendedName>
        <fullName evidence="2">SbsA Ig-like domain-containing protein</fullName>
    </recommendedName>
</protein>
<accession>K2GXP1</accession>
<keyword evidence="1" id="KW-0732">Signal</keyword>
<sequence>MSNAILSKFNKYHLIKATLIMLSFTVFFVWDAFADTNENCIVTMNTRCTFSDWWYLDITGVETNSTFVRYISKTGETIGQTQLNPFGWACMLPTRYGTRLLPSSHSFTSILDGKNTINIQADVEVYYYSFANLWTCQRQFSIPWSYQTSPVYTFTEKSSLSLLSSDPIDSATQVPIDSPITLDFSEWIDSTSIKDNISLTLNGNQIEYWFSQSDDKKGINIKLTSWRFAQNKIYALTIWKNLKDISWNTLWTDKVISFTTEVMPYSLSQQINSPQMEEEPHDVYLWEKIWKFQSGSGIILSAIVDNSFWKNLNLDFEVYKLWESLPIYKRSTEVNLWIWTVVVDFLWAWDYYWRVRTSDDSWNSSDWADFWMNLFWESDFSYFYWFEPYPYGYRFPNASVADWVLNWMWLSSIVRWIPPNSFLINQPTIIDWNKWNLFNNAFDTSTLKNDDRKMIDAFESLWLNTDEQFQWWNCYGMAMSPAMQFTHSGFIQTNYSKFSNQIWNWTIWDNIIPLDVDWKDDWNNYDGNKTLEIILSFQLSQSSVHIQKAIHNGTKSPDKILTELKNNSNNTYALLFWWKDKNNDDVWHAVIPYKVEWNRIYVWDNNFQYPFREINNTEIYSYNQYIELYTGSDWKIKWKDKTYEWNEFTEMSLVNLDDIYNNWYKSVPMWFNWNGTSYTLSWSSSIYISDSLWRVSWFTSSGVIEDIPWVDVIVPLNVTLSWATKSNLKQIYIPEKIDWLTIKVSWIKEENYDLKIAWWDYYTNISWVNTLTGQIDIFTTTNSWIFIDFDDSKTWTYTLLTDNFQDTLTWTVFSPWIESIIQPQKYIFDWNKVMQGSTNAISYQIDIDNDWIYDLTSNFSPVPKSLDEKWSISGYVKWDTNASMAWWKVFIDKNDNWKLEEYSEIFTTTDNKWYYRFDNLEKWNYNIAEIPHQNWNLIKPTNYKYNLYLNNWQNVINLDFVNTFTKWKGK</sequence>
<comment type="caution">
    <text evidence="3">The sequence shown here is derived from an EMBL/GenBank/DDBJ whole genome shotgun (WGS) entry which is preliminary data.</text>
</comment>
<name>K2GXP1_9BACT</name>
<organism evidence="3">
    <name type="scientific">uncultured bacterium</name>
    <name type="common">gcode 4</name>
    <dbReference type="NCBI Taxonomy" id="1234023"/>
    <lineage>
        <taxon>Bacteria</taxon>
        <taxon>environmental samples</taxon>
    </lineage>
</organism>
<dbReference type="EMBL" id="AMFJ01000360">
    <property type="protein sequence ID" value="EKE28180.1"/>
    <property type="molecule type" value="Genomic_DNA"/>
</dbReference>